<comment type="function">
    <text evidence="8 9">Intramembrane glycolipid transporter that operates in the biosynthetic pathway of dolichol-linked oligosaccharides, the glycan precursors employed in protein asparagine (N)-glycosylation. The sequential addition of sugars to dolichol pyrophosphate produces dolichol-linked oligosaccharides containing fourteen sugars, including two GlcNAcs, nine mannoses and three glucoses. Once assembled, the oligosaccharide is transferred from the lipid to nascent proteins by oligosaccharyltransferases. The assembly of dolichol-linked oligosaccharides begins on the cytosolic side of the endoplasmic reticulum membrane and finishes in its lumen. RFT1 could mediate the translocation of the cytosolically oriented intermediate DolPP-GlcNAc2Man5, produced by ALG11, into the ER lumen where dolichol-linked oligosaccharides assembly continues. However, the intramembrane lipid transporter activity could not be confirmed in vitro.</text>
</comment>
<name>A0A9N9TZT6_PHYSR</name>
<evidence type="ECO:0000313" key="10">
    <source>
        <dbReference type="EMBL" id="CAG9864526.1"/>
    </source>
</evidence>
<evidence type="ECO:0000256" key="2">
    <source>
        <dbReference type="ARBA" id="ARBA00004922"/>
    </source>
</evidence>
<evidence type="ECO:0000256" key="3">
    <source>
        <dbReference type="ARBA" id="ARBA00010288"/>
    </source>
</evidence>
<dbReference type="GO" id="GO:0034203">
    <property type="term" value="P:glycolipid translocation"/>
    <property type="evidence" value="ECO:0007669"/>
    <property type="project" value="TreeGrafter"/>
</dbReference>
<evidence type="ECO:0000256" key="9">
    <source>
        <dbReference type="RuleBase" id="RU365067"/>
    </source>
</evidence>
<feature type="transmembrane region" description="Helical" evidence="9">
    <location>
        <begin position="152"/>
        <end position="170"/>
    </location>
</feature>
<dbReference type="PANTHER" id="PTHR13117">
    <property type="entry name" value="ENDOPLASMIC RETICULUM MULTISPAN TRANSMEMBRANE PROTEIN-RELATED"/>
    <property type="match status" value="1"/>
</dbReference>
<feature type="transmembrane region" description="Helical" evidence="9">
    <location>
        <begin position="182"/>
        <end position="204"/>
    </location>
</feature>
<comment type="pathway">
    <text evidence="2">Protein modification; protein glycosylation.</text>
</comment>
<feature type="transmembrane region" description="Helical" evidence="9">
    <location>
        <begin position="421"/>
        <end position="441"/>
    </location>
</feature>
<dbReference type="AlphaFoldDB" id="A0A9N9TZT6"/>
<dbReference type="InterPro" id="IPR007594">
    <property type="entry name" value="RFT1"/>
</dbReference>
<comment type="similarity">
    <text evidence="3 9">Belongs to the RFT1 family.</text>
</comment>
<feature type="transmembrane region" description="Helical" evidence="9">
    <location>
        <begin position="389"/>
        <end position="409"/>
    </location>
</feature>
<comment type="subcellular location">
    <subcellularLocation>
        <location evidence="1 9">Endoplasmic reticulum membrane</location>
        <topology evidence="1 9">Multi-pass membrane protein</topology>
    </subcellularLocation>
</comment>
<dbReference type="PANTHER" id="PTHR13117:SF5">
    <property type="entry name" value="PROTEIN RFT1 HOMOLOG"/>
    <property type="match status" value="1"/>
</dbReference>
<dbReference type="Pfam" id="PF04506">
    <property type="entry name" value="Rft-1"/>
    <property type="match status" value="1"/>
</dbReference>
<keyword evidence="11" id="KW-1185">Reference proteome</keyword>
<feature type="transmembrane region" description="Helical" evidence="9">
    <location>
        <begin position="479"/>
        <end position="497"/>
    </location>
</feature>
<organism evidence="10 11">
    <name type="scientific">Phyllotreta striolata</name>
    <name type="common">Striped flea beetle</name>
    <name type="synonym">Crioceris striolata</name>
    <dbReference type="NCBI Taxonomy" id="444603"/>
    <lineage>
        <taxon>Eukaryota</taxon>
        <taxon>Metazoa</taxon>
        <taxon>Ecdysozoa</taxon>
        <taxon>Arthropoda</taxon>
        <taxon>Hexapoda</taxon>
        <taxon>Insecta</taxon>
        <taxon>Pterygota</taxon>
        <taxon>Neoptera</taxon>
        <taxon>Endopterygota</taxon>
        <taxon>Coleoptera</taxon>
        <taxon>Polyphaga</taxon>
        <taxon>Cucujiformia</taxon>
        <taxon>Chrysomeloidea</taxon>
        <taxon>Chrysomelidae</taxon>
        <taxon>Galerucinae</taxon>
        <taxon>Alticini</taxon>
        <taxon>Phyllotreta</taxon>
    </lineage>
</organism>
<evidence type="ECO:0000256" key="5">
    <source>
        <dbReference type="ARBA" id="ARBA00022824"/>
    </source>
</evidence>
<evidence type="ECO:0000256" key="4">
    <source>
        <dbReference type="ARBA" id="ARBA00022692"/>
    </source>
</evidence>
<keyword evidence="4 9" id="KW-0812">Transmembrane</keyword>
<feature type="transmembrane region" description="Helical" evidence="9">
    <location>
        <begin position="81"/>
        <end position="104"/>
    </location>
</feature>
<evidence type="ECO:0000256" key="1">
    <source>
        <dbReference type="ARBA" id="ARBA00004477"/>
    </source>
</evidence>
<evidence type="ECO:0000256" key="6">
    <source>
        <dbReference type="ARBA" id="ARBA00022989"/>
    </source>
</evidence>
<feature type="transmembrane region" description="Helical" evidence="9">
    <location>
        <begin position="116"/>
        <end position="140"/>
    </location>
</feature>
<dbReference type="GO" id="GO:0005789">
    <property type="term" value="C:endoplasmic reticulum membrane"/>
    <property type="evidence" value="ECO:0007669"/>
    <property type="project" value="UniProtKB-SubCell"/>
</dbReference>
<evidence type="ECO:0000313" key="11">
    <source>
        <dbReference type="Proteomes" id="UP001153712"/>
    </source>
</evidence>
<evidence type="ECO:0000256" key="7">
    <source>
        <dbReference type="ARBA" id="ARBA00023136"/>
    </source>
</evidence>
<dbReference type="EMBL" id="OU900101">
    <property type="protein sequence ID" value="CAG9864526.1"/>
    <property type="molecule type" value="Genomic_DNA"/>
</dbReference>
<keyword evidence="5" id="KW-0256">Endoplasmic reticulum</keyword>
<feature type="transmembrane region" description="Helical" evidence="9">
    <location>
        <begin position="12"/>
        <end position="36"/>
    </location>
</feature>
<feature type="transmembrane region" description="Helical" evidence="9">
    <location>
        <begin position="349"/>
        <end position="369"/>
    </location>
</feature>
<gene>
    <name evidence="10" type="ORF">PHYEVI_LOCUS10782</name>
</gene>
<feature type="transmembrane region" description="Helical" evidence="9">
    <location>
        <begin position="509"/>
        <end position="529"/>
    </location>
</feature>
<reference evidence="10" key="1">
    <citation type="submission" date="2022-01" db="EMBL/GenBank/DDBJ databases">
        <authorList>
            <person name="King R."/>
        </authorList>
    </citation>
    <scope>NUCLEOTIDE SEQUENCE</scope>
</reference>
<dbReference type="GO" id="GO:0006488">
    <property type="term" value="P:dolichol-linked oligosaccharide biosynthetic process"/>
    <property type="evidence" value="ECO:0007669"/>
    <property type="project" value="InterPro"/>
</dbReference>
<keyword evidence="6 9" id="KW-1133">Transmembrane helix</keyword>
<evidence type="ECO:0000256" key="8">
    <source>
        <dbReference type="ARBA" id="ARBA00045912"/>
    </source>
</evidence>
<accession>A0A9N9TZT6</accession>
<dbReference type="OrthoDB" id="9979195at2759"/>
<proteinExistence type="inferred from homology"/>
<dbReference type="Proteomes" id="UP001153712">
    <property type="component" value="Chromosome 8"/>
</dbReference>
<sequence length="551" mass="63233">MGRNILKSSLENASFTIIFQILFRCITFILNAYIIRTVGQEVLGIMNVRLLLLESTILFLSKEPLLKACLTNTSARNWAQVINLIWLSVPLSGLINISFVYVWLNVLTPTDDKYLIQYKFGCYAVAFSCLVEQLTQVTVLLAQNFCFVKLKVVVDTIYVVSRTVIFVYFIEYDRDRPINAFSIAQIASSVVLSLSYYAFFYWYIRNLNKVRALEKKETRNSMFSDMGDFPLTSFWQLFPCVMPNKEKILDTKLCLLTVSFIKQSVVKQILTEGERYVMTISPVLTFSQQSMYDIVNNLGSLAARFIFRPIEESSYFYFTQMIKRDEPLGKQEKQRIAESAEVLSQLCKVVVTIGLLVVTFGQAYSYSFLYLYGGAKLVESHLPVVLLRFHSFAIVLLAVNGVTEGYVFATMNNRQLDRYNYLMVIFSVSFLLISYVFTYVFGPVGFILANSINMIARIAHSLNYITKQYQHVEYKPLNGLYPGYKFIVALIVSGLFTKLSEIFLLNKSIILHIGIGGIFFLLTITVWAFDNLQLLKLGYNKYKRKTSLKED</sequence>
<protein>
    <recommendedName>
        <fullName evidence="9">Protein RFT1 homolog</fullName>
    </recommendedName>
</protein>
<keyword evidence="7 9" id="KW-0472">Membrane</keyword>